<organism evidence="1 2">
    <name type="scientific">Macrolepiota fuliginosa MF-IS2</name>
    <dbReference type="NCBI Taxonomy" id="1400762"/>
    <lineage>
        <taxon>Eukaryota</taxon>
        <taxon>Fungi</taxon>
        <taxon>Dikarya</taxon>
        <taxon>Basidiomycota</taxon>
        <taxon>Agaricomycotina</taxon>
        <taxon>Agaricomycetes</taxon>
        <taxon>Agaricomycetidae</taxon>
        <taxon>Agaricales</taxon>
        <taxon>Agaricineae</taxon>
        <taxon>Agaricaceae</taxon>
        <taxon>Macrolepiota</taxon>
    </lineage>
</organism>
<sequence length="78" mass="9053">MATADLKIDPVLNFESSKTLLTPLLERSYQSKHKFQSPVGHVFPYCFPSPYVVALIAHDYSKIPLDIIWSEKRYNRIQ</sequence>
<gene>
    <name evidence="1" type="ORF">P691DRAFT_805306</name>
</gene>
<proteinExistence type="predicted"/>
<dbReference type="Proteomes" id="UP000807342">
    <property type="component" value="Unassembled WGS sequence"/>
</dbReference>
<dbReference type="AlphaFoldDB" id="A0A9P5X9B6"/>
<comment type="caution">
    <text evidence="1">The sequence shown here is derived from an EMBL/GenBank/DDBJ whole genome shotgun (WGS) entry which is preliminary data.</text>
</comment>
<dbReference type="EMBL" id="MU151287">
    <property type="protein sequence ID" value="KAF9445691.1"/>
    <property type="molecule type" value="Genomic_DNA"/>
</dbReference>
<accession>A0A9P5X9B6</accession>
<reference evidence="1" key="1">
    <citation type="submission" date="2020-11" db="EMBL/GenBank/DDBJ databases">
        <authorList>
            <consortium name="DOE Joint Genome Institute"/>
            <person name="Ahrendt S."/>
            <person name="Riley R."/>
            <person name="Andreopoulos W."/>
            <person name="Labutti K."/>
            <person name="Pangilinan J."/>
            <person name="Ruiz-Duenas F.J."/>
            <person name="Barrasa J.M."/>
            <person name="Sanchez-Garcia M."/>
            <person name="Camarero S."/>
            <person name="Miyauchi S."/>
            <person name="Serrano A."/>
            <person name="Linde D."/>
            <person name="Babiker R."/>
            <person name="Drula E."/>
            <person name="Ayuso-Fernandez I."/>
            <person name="Pacheco R."/>
            <person name="Padilla G."/>
            <person name="Ferreira P."/>
            <person name="Barriuso J."/>
            <person name="Kellner H."/>
            <person name="Castanera R."/>
            <person name="Alfaro M."/>
            <person name="Ramirez L."/>
            <person name="Pisabarro A.G."/>
            <person name="Kuo A."/>
            <person name="Tritt A."/>
            <person name="Lipzen A."/>
            <person name="He G."/>
            <person name="Yan M."/>
            <person name="Ng V."/>
            <person name="Cullen D."/>
            <person name="Martin F."/>
            <person name="Rosso M.-N."/>
            <person name="Henrissat B."/>
            <person name="Hibbett D."/>
            <person name="Martinez A.T."/>
            <person name="Grigoriev I.V."/>
        </authorList>
    </citation>
    <scope>NUCLEOTIDE SEQUENCE</scope>
    <source>
        <strain evidence="1">MF-IS2</strain>
    </source>
</reference>
<protein>
    <submittedName>
        <fullName evidence="1">Uncharacterized protein</fullName>
    </submittedName>
</protein>
<evidence type="ECO:0000313" key="1">
    <source>
        <dbReference type="EMBL" id="KAF9445691.1"/>
    </source>
</evidence>
<evidence type="ECO:0000313" key="2">
    <source>
        <dbReference type="Proteomes" id="UP000807342"/>
    </source>
</evidence>
<keyword evidence="2" id="KW-1185">Reference proteome</keyword>
<name>A0A9P5X9B6_9AGAR</name>